<feature type="region of interest" description="Disordered" evidence="1">
    <location>
        <begin position="1"/>
        <end position="25"/>
    </location>
</feature>
<protein>
    <submittedName>
        <fullName evidence="2">Uncharacterized protein</fullName>
    </submittedName>
</protein>
<name>A0A382SV03_9ZZZZ</name>
<organism evidence="2">
    <name type="scientific">marine metagenome</name>
    <dbReference type="NCBI Taxonomy" id="408172"/>
    <lineage>
        <taxon>unclassified sequences</taxon>
        <taxon>metagenomes</taxon>
        <taxon>ecological metagenomes</taxon>
    </lineage>
</organism>
<reference evidence="2" key="1">
    <citation type="submission" date="2018-05" db="EMBL/GenBank/DDBJ databases">
        <authorList>
            <person name="Lanie J.A."/>
            <person name="Ng W.-L."/>
            <person name="Kazmierczak K.M."/>
            <person name="Andrzejewski T.M."/>
            <person name="Davidsen T.M."/>
            <person name="Wayne K.J."/>
            <person name="Tettelin H."/>
            <person name="Glass J.I."/>
            <person name="Rusch D."/>
            <person name="Podicherti R."/>
            <person name="Tsui H.-C.T."/>
            <person name="Winkler M.E."/>
        </authorList>
    </citation>
    <scope>NUCLEOTIDE SEQUENCE</scope>
</reference>
<sequence length="68" mass="7806">ISYLIPSLKTVSSHSTSGGGEQELRRTRQRIVRSFFMSLVITKRGFFYKDPHVELTPQLLIWSLLLGI</sequence>
<dbReference type="EMBL" id="UINC01131535">
    <property type="protein sequence ID" value="SVD13295.1"/>
    <property type="molecule type" value="Genomic_DNA"/>
</dbReference>
<gene>
    <name evidence="2" type="ORF">METZ01_LOCUS366149</name>
</gene>
<feature type="non-terminal residue" evidence="2">
    <location>
        <position position="1"/>
    </location>
</feature>
<evidence type="ECO:0000256" key="1">
    <source>
        <dbReference type="SAM" id="MobiDB-lite"/>
    </source>
</evidence>
<evidence type="ECO:0000313" key="2">
    <source>
        <dbReference type="EMBL" id="SVD13295.1"/>
    </source>
</evidence>
<proteinExistence type="predicted"/>
<dbReference type="AlphaFoldDB" id="A0A382SV03"/>
<accession>A0A382SV03</accession>